<feature type="compositionally biased region" description="Polar residues" evidence="1">
    <location>
        <begin position="30"/>
        <end position="44"/>
    </location>
</feature>
<dbReference type="Proteomes" id="UP001151760">
    <property type="component" value="Unassembled WGS sequence"/>
</dbReference>
<reference evidence="2" key="2">
    <citation type="submission" date="2022-01" db="EMBL/GenBank/DDBJ databases">
        <authorList>
            <person name="Yamashiro T."/>
            <person name="Shiraishi A."/>
            <person name="Satake H."/>
            <person name="Nakayama K."/>
        </authorList>
    </citation>
    <scope>NUCLEOTIDE SEQUENCE</scope>
</reference>
<protein>
    <submittedName>
        <fullName evidence="2">Uncharacterized protein</fullName>
    </submittedName>
</protein>
<keyword evidence="3" id="KW-1185">Reference proteome</keyword>
<feature type="region of interest" description="Disordered" evidence="1">
    <location>
        <begin position="30"/>
        <end position="62"/>
    </location>
</feature>
<dbReference type="EMBL" id="BQNB010020024">
    <property type="protein sequence ID" value="GJT91485.1"/>
    <property type="molecule type" value="Genomic_DNA"/>
</dbReference>
<accession>A0ABQ5HVY9</accession>
<proteinExistence type="predicted"/>
<sequence length="110" mass="12029">MEMQGRSSDKTKPMFKDNDFDVLDAKQITTTGPSHVSTTDQVSTARPEVSAATPSTPPTTATVFDDEDVTMAMTQTLINMKLDAATPSPPPQQQQVFDDEDGYYGYDANF</sequence>
<comment type="caution">
    <text evidence="2">The sequence shown here is derived from an EMBL/GenBank/DDBJ whole genome shotgun (WGS) entry which is preliminary data.</text>
</comment>
<evidence type="ECO:0000313" key="2">
    <source>
        <dbReference type="EMBL" id="GJT91485.1"/>
    </source>
</evidence>
<evidence type="ECO:0000313" key="3">
    <source>
        <dbReference type="Proteomes" id="UP001151760"/>
    </source>
</evidence>
<organism evidence="2 3">
    <name type="scientific">Tanacetum coccineum</name>
    <dbReference type="NCBI Taxonomy" id="301880"/>
    <lineage>
        <taxon>Eukaryota</taxon>
        <taxon>Viridiplantae</taxon>
        <taxon>Streptophyta</taxon>
        <taxon>Embryophyta</taxon>
        <taxon>Tracheophyta</taxon>
        <taxon>Spermatophyta</taxon>
        <taxon>Magnoliopsida</taxon>
        <taxon>eudicotyledons</taxon>
        <taxon>Gunneridae</taxon>
        <taxon>Pentapetalae</taxon>
        <taxon>asterids</taxon>
        <taxon>campanulids</taxon>
        <taxon>Asterales</taxon>
        <taxon>Asteraceae</taxon>
        <taxon>Asteroideae</taxon>
        <taxon>Anthemideae</taxon>
        <taxon>Anthemidinae</taxon>
        <taxon>Tanacetum</taxon>
    </lineage>
</organism>
<name>A0ABQ5HVY9_9ASTR</name>
<evidence type="ECO:0000256" key="1">
    <source>
        <dbReference type="SAM" id="MobiDB-lite"/>
    </source>
</evidence>
<reference evidence="2" key="1">
    <citation type="journal article" date="2022" name="Int. J. Mol. Sci.">
        <title>Draft Genome of Tanacetum Coccineum: Genomic Comparison of Closely Related Tanacetum-Family Plants.</title>
        <authorList>
            <person name="Yamashiro T."/>
            <person name="Shiraishi A."/>
            <person name="Nakayama K."/>
            <person name="Satake H."/>
        </authorList>
    </citation>
    <scope>NUCLEOTIDE SEQUENCE</scope>
</reference>
<feature type="region of interest" description="Disordered" evidence="1">
    <location>
        <begin position="84"/>
        <end position="110"/>
    </location>
</feature>
<feature type="compositionally biased region" description="Low complexity" evidence="1">
    <location>
        <begin position="50"/>
        <end position="62"/>
    </location>
</feature>
<gene>
    <name evidence="2" type="ORF">Tco_1080330</name>
</gene>